<gene>
    <name evidence="1" type="ORF">FAS41_03755</name>
</gene>
<evidence type="ECO:0000313" key="2">
    <source>
        <dbReference type="Proteomes" id="UP000306635"/>
    </source>
</evidence>
<dbReference type="OrthoDB" id="6910743at2"/>
<dbReference type="EMBL" id="SWDV01000002">
    <property type="protein sequence ID" value="TLX80772.1"/>
    <property type="molecule type" value="Genomic_DNA"/>
</dbReference>
<dbReference type="Proteomes" id="UP000306635">
    <property type="component" value="Unassembled WGS sequence"/>
</dbReference>
<dbReference type="AlphaFoldDB" id="A0A5R9RBY1"/>
<keyword evidence="2" id="KW-1185">Reference proteome</keyword>
<accession>A0A5R9RBY1</accession>
<proteinExistence type="predicted"/>
<protein>
    <submittedName>
        <fullName evidence="1">Uncharacterized protein</fullName>
    </submittedName>
</protein>
<organism evidence="1 2">
    <name type="scientific">Pseudomonas nicosulfuronedens</name>
    <dbReference type="NCBI Taxonomy" id="2571105"/>
    <lineage>
        <taxon>Bacteria</taxon>
        <taxon>Pseudomonadati</taxon>
        <taxon>Pseudomonadota</taxon>
        <taxon>Gammaproteobacteria</taxon>
        <taxon>Pseudomonadales</taxon>
        <taxon>Pseudomonadaceae</taxon>
        <taxon>Pseudomonas</taxon>
    </lineage>
</organism>
<name>A0A5R9RBY1_9PSED</name>
<sequence>MSPLDLLTRRFIERGIGRHGCMGPERTPVQLRKAGYAREVRGRDSTQTLGADQAPWGLALTGLPRAT</sequence>
<reference evidence="1 2" key="1">
    <citation type="submission" date="2019-04" db="EMBL/GenBank/DDBJ databases">
        <authorList>
            <person name="Li M."/>
        </authorList>
    </citation>
    <scope>NUCLEOTIDE SEQUENCE [LARGE SCALE GENOMIC DNA]</scope>
    <source>
        <strain evidence="1 2">LAM1902</strain>
    </source>
</reference>
<evidence type="ECO:0000313" key="1">
    <source>
        <dbReference type="EMBL" id="TLX80772.1"/>
    </source>
</evidence>
<comment type="caution">
    <text evidence="1">The sequence shown here is derived from an EMBL/GenBank/DDBJ whole genome shotgun (WGS) entry which is preliminary data.</text>
</comment>